<accession>W4QG06</accession>
<gene>
    <name evidence="6" type="ORF">JCM9152_2463</name>
</gene>
<comment type="caution">
    <text evidence="6">The sequence shown here is derived from an EMBL/GenBank/DDBJ whole genome shotgun (WGS) entry which is preliminary data.</text>
</comment>
<dbReference type="EMBL" id="BAUU01000015">
    <property type="protein sequence ID" value="GAE31025.1"/>
    <property type="molecule type" value="Genomic_DNA"/>
</dbReference>
<dbReference type="OrthoDB" id="9802667at2"/>
<sequence>MKKYEVLQAIEQAGIVAVVRGDSAEEAERISRACVKGGVNIIELTYTTPNASNVIESLSEVENCLVGAGTVLDATTARLAILAGAMFIVSPAFDEETAKLCNLYKIPYMPGCMTITEITHALQAGVDVIKLFPGRMAAPAIVKDIKAPLPHVDIMPTGGVSLENVQDWIQAGVCAVGVGGQLTKGSSNDIIETAQQFINKIKEIRS</sequence>
<evidence type="ECO:0000256" key="1">
    <source>
        <dbReference type="ARBA" id="ARBA00004761"/>
    </source>
</evidence>
<comment type="pathway">
    <text evidence="1">Carbohydrate acid metabolism.</text>
</comment>
<evidence type="ECO:0000313" key="7">
    <source>
        <dbReference type="Proteomes" id="UP000018895"/>
    </source>
</evidence>
<dbReference type="NCBIfam" id="NF005119">
    <property type="entry name" value="PRK06552.1"/>
    <property type="match status" value="1"/>
</dbReference>
<dbReference type="Gene3D" id="3.20.20.70">
    <property type="entry name" value="Aldolase class I"/>
    <property type="match status" value="1"/>
</dbReference>
<dbReference type="RefSeq" id="WP_035344202.1">
    <property type="nucleotide sequence ID" value="NZ_BAUU01000015.1"/>
</dbReference>
<name>W4QG06_9BACI</name>
<dbReference type="SUPFAM" id="SSF51569">
    <property type="entry name" value="Aldolase"/>
    <property type="match status" value="1"/>
</dbReference>
<evidence type="ECO:0000256" key="4">
    <source>
        <dbReference type="ARBA" id="ARBA00023239"/>
    </source>
</evidence>
<dbReference type="Proteomes" id="UP000018895">
    <property type="component" value="Unassembled WGS sequence"/>
</dbReference>
<proteinExistence type="inferred from homology"/>
<dbReference type="CDD" id="cd00452">
    <property type="entry name" value="KDPG_aldolase"/>
    <property type="match status" value="1"/>
</dbReference>
<evidence type="ECO:0000256" key="5">
    <source>
        <dbReference type="ARBA" id="ARBA00023277"/>
    </source>
</evidence>
<dbReference type="AlphaFoldDB" id="W4QG06"/>
<keyword evidence="4" id="KW-0456">Lyase</keyword>
<dbReference type="PANTHER" id="PTHR30246:SF1">
    <property type="entry name" value="2-DEHYDRO-3-DEOXY-6-PHOSPHOGALACTONATE ALDOLASE-RELATED"/>
    <property type="match status" value="1"/>
</dbReference>
<dbReference type="Pfam" id="PF01081">
    <property type="entry name" value="Aldolase"/>
    <property type="match status" value="1"/>
</dbReference>
<reference evidence="6" key="1">
    <citation type="journal article" date="2014" name="Genome Announc.">
        <title>Draft Genome Sequences of Three Alkaliphilic Bacillus Strains, Bacillus wakoensis JCM 9140T, Bacillus akibai JCM 9157T, and Bacillus hemicellulosilyticus JCM 9152T.</title>
        <authorList>
            <person name="Yuki M."/>
            <person name="Oshima K."/>
            <person name="Suda W."/>
            <person name="Oshida Y."/>
            <person name="Kitamura K."/>
            <person name="Iida T."/>
            <person name="Hattori M."/>
            <person name="Ohkuma M."/>
        </authorList>
    </citation>
    <scope>NUCLEOTIDE SEQUENCE [LARGE SCALE GENOMIC DNA]</scope>
    <source>
        <strain evidence="6">JCM 9152</strain>
    </source>
</reference>
<dbReference type="STRING" id="1236971.JCM9152_2463"/>
<dbReference type="InterPro" id="IPR000887">
    <property type="entry name" value="Aldlse_KDPG_KHG"/>
</dbReference>
<comment type="subunit">
    <text evidence="3">Homotrimer.</text>
</comment>
<dbReference type="InterPro" id="IPR013785">
    <property type="entry name" value="Aldolase_TIM"/>
</dbReference>
<evidence type="ECO:0000256" key="2">
    <source>
        <dbReference type="ARBA" id="ARBA00006906"/>
    </source>
</evidence>
<protein>
    <submittedName>
        <fullName evidence="6">4-hydroxy-2-oxoglutarate aldolase</fullName>
    </submittedName>
</protein>
<dbReference type="PANTHER" id="PTHR30246">
    <property type="entry name" value="2-KETO-3-DEOXY-6-PHOSPHOGLUCONATE ALDOLASE"/>
    <property type="match status" value="1"/>
</dbReference>
<evidence type="ECO:0000256" key="3">
    <source>
        <dbReference type="ARBA" id="ARBA00011233"/>
    </source>
</evidence>
<comment type="similarity">
    <text evidence="2">Belongs to the KHG/KDPG aldolase family.</text>
</comment>
<keyword evidence="7" id="KW-1185">Reference proteome</keyword>
<keyword evidence="5" id="KW-0119">Carbohydrate metabolism</keyword>
<dbReference type="GO" id="GO:0016829">
    <property type="term" value="F:lyase activity"/>
    <property type="evidence" value="ECO:0007669"/>
    <property type="project" value="UniProtKB-KW"/>
</dbReference>
<dbReference type="NCBIfam" id="TIGR01182">
    <property type="entry name" value="eda"/>
    <property type="match status" value="1"/>
</dbReference>
<organism evidence="6 7">
    <name type="scientific">Halalkalibacter hemicellulosilyticusJCM 9152</name>
    <dbReference type="NCBI Taxonomy" id="1236971"/>
    <lineage>
        <taxon>Bacteria</taxon>
        <taxon>Bacillati</taxon>
        <taxon>Bacillota</taxon>
        <taxon>Bacilli</taxon>
        <taxon>Bacillales</taxon>
        <taxon>Bacillaceae</taxon>
        <taxon>Halalkalibacter</taxon>
    </lineage>
</organism>
<evidence type="ECO:0000313" key="6">
    <source>
        <dbReference type="EMBL" id="GAE31025.1"/>
    </source>
</evidence>